<feature type="compositionally biased region" description="Polar residues" evidence="8">
    <location>
        <begin position="363"/>
        <end position="373"/>
    </location>
</feature>
<evidence type="ECO:0000256" key="6">
    <source>
        <dbReference type="ARBA" id="ARBA00023212"/>
    </source>
</evidence>
<evidence type="ECO:0000256" key="7">
    <source>
        <dbReference type="SAM" id="Coils"/>
    </source>
</evidence>
<accession>A0A8B8JN08</accession>
<feature type="region of interest" description="Disordered" evidence="8">
    <location>
        <begin position="359"/>
        <end position="389"/>
    </location>
</feature>
<dbReference type="InterPro" id="IPR009768">
    <property type="entry name" value="MAP70"/>
</dbReference>
<dbReference type="KEGG" id="aprc:113847764"/>
<feature type="coiled-coil region" evidence="7">
    <location>
        <begin position="195"/>
        <end position="309"/>
    </location>
</feature>
<dbReference type="Pfam" id="PF07058">
    <property type="entry name" value="MAP70"/>
    <property type="match status" value="1"/>
</dbReference>
<evidence type="ECO:0000256" key="3">
    <source>
        <dbReference type="ARBA" id="ARBA00022490"/>
    </source>
</evidence>
<organism evidence="9 10">
    <name type="scientific">Abrus precatorius</name>
    <name type="common">Indian licorice</name>
    <name type="synonym">Glycine abrus</name>
    <dbReference type="NCBI Taxonomy" id="3816"/>
    <lineage>
        <taxon>Eukaryota</taxon>
        <taxon>Viridiplantae</taxon>
        <taxon>Streptophyta</taxon>
        <taxon>Embryophyta</taxon>
        <taxon>Tracheophyta</taxon>
        <taxon>Spermatophyta</taxon>
        <taxon>Magnoliopsida</taxon>
        <taxon>eudicotyledons</taxon>
        <taxon>Gunneridae</taxon>
        <taxon>Pentapetalae</taxon>
        <taxon>rosids</taxon>
        <taxon>fabids</taxon>
        <taxon>Fabales</taxon>
        <taxon>Fabaceae</taxon>
        <taxon>Papilionoideae</taxon>
        <taxon>50 kb inversion clade</taxon>
        <taxon>NPAAA clade</taxon>
        <taxon>indigoferoid/millettioid clade</taxon>
        <taxon>Abreae</taxon>
        <taxon>Abrus</taxon>
    </lineage>
</organism>
<keyword evidence="3" id="KW-0963">Cytoplasm</keyword>
<reference evidence="9" key="1">
    <citation type="journal article" date="2019" name="Toxins">
        <title>Detection of Abrin-Like and Prepropulchellin-Like Toxin Genes and Transcripts Using Whole Genome Sequencing and Full-Length Transcript Sequencing of Abrus precatorius.</title>
        <authorList>
            <person name="Hovde B.T."/>
            <person name="Daligault H.E."/>
            <person name="Hanschen E.R."/>
            <person name="Kunde Y.A."/>
            <person name="Johnson M.B."/>
            <person name="Starkenburg S.R."/>
            <person name="Johnson S.L."/>
        </authorList>
    </citation>
    <scope>NUCLEOTIDE SEQUENCE [LARGE SCALE GENOMIC DNA]</scope>
</reference>
<keyword evidence="9" id="KW-1185">Reference proteome</keyword>
<evidence type="ECO:0000313" key="10">
    <source>
        <dbReference type="RefSeq" id="XP_027332832.1"/>
    </source>
</evidence>
<keyword evidence="4" id="KW-0493">Microtubule</keyword>
<feature type="coiled-coil region" evidence="7">
    <location>
        <begin position="9"/>
        <end position="39"/>
    </location>
</feature>
<evidence type="ECO:0000256" key="1">
    <source>
        <dbReference type="ARBA" id="ARBA00004245"/>
    </source>
</evidence>
<feature type="coiled-coil region" evidence="7">
    <location>
        <begin position="115"/>
        <end position="152"/>
    </location>
</feature>
<protein>
    <submittedName>
        <fullName evidence="10">Microtubule-associated protein 70-5-like</fullName>
    </submittedName>
</protein>
<evidence type="ECO:0000256" key="5">
    <source>
        <dbReference type="ARBA" id="ARBA00023054"/>
    </source>
</evidence>
<dbReference type="OrthoDB" id="1906253at2759"/>
<dbReference type="GeneID" id="113847764"/>
<proteinExistence type="inferred from homology"/>
<dbReference type="GO" id="GO:0007010">
    <property type="term" value="P:cytoskeleton organization"/>
    <property type="evidence" value="ECO:0007669"/>
    <property type="project" value="InterPro"/>
</dbReference>
<dbReference type="GO" id="GO:0008017">
    <property type="term" value="F:microtubule binding"/>
    <property type="evidence" value="ECO:0007669"/>
    <property type="project" value="InterPro"/>
</dbReference>
<feature type="compositionally biased region" description="Basic and acidic residues" evidence="8">
    <location>
        <begin position="493"/>
        <end position="509"/>
    </location>
</feature>
<dbReference type="Proteomes" id="UP000694853">
    <property type="component" value="Unplaced"/>
</dbReference>
<dbReference type="GO" id="GO:0005874">
    <property type="term" value="C:microtubule"/>
    <property type="evidence" value="ECO:0007669"/>
    <property type="project" value="UniProtKB-KW"/>
</dbReference>
<evidence type="ECO:0000256" key="8">
    <source>
        <dbReference type="SAM" id="MobiDB-lite"/>
    </source>
</evidence>
<comment type="subcellular location">
    <subcellularLocation>
        <location evidence="1">Cytoplasm</location>
        <location evidence="1">Cytoskeleton</location>
    </subcellularLocation>
</comment>
<evidence type="ECO:0000256" key="2">
    <source>
        <dbReference type="ARBA" id="ARBA00008825"/>
    </source>
</evidence>
<keyword evidence="5 7" id="KW-0175">Coiled coil</keyword>
<comment type="similarity">
    <text evidence="2">Belongs to the MAP70 family.</text>
</comment>
<evidence type="ECO:0000256" key="4">
    <source>
        <dbReference type="ARBA" id="ARBA00022701"/>
    </source>
</evidence>
<dbReference type="RefSeq" id="XP_027332832.1">
    <property type="nucleotide sequence ID" value="XM_027477031.1"/>
</dbReference>
<feature type="compositionally biased region" description="Basic and acidic residues" evidence="8">
    <location>
        <begin position="379"/>
        <end position="389"/>
    </location>
</feature>
<sequence>MTTSKNPLVLEINRLQNQLKEKVKELETSQGEIKALRATEALKDKAIVELRNEVSKLDERHGVTEDHLKQKNLEIKKLIDEKKGALAAQYAAEATLRRVHANQKEEDFVPIESAIAPLEAEIKMYKNEIAALQEDKKALERLTKSKETALLEAERILRSALERALVVEEVQNLNCDLKRQIEICQEENKILEKNHRQKILEVEKLSQTIQELEEIILASGATANAIRDYQRQISELQEEKRTLERELARVKVSANRIANVVANEWKDENDKVMPVRQWLEERRIMQAEIQRLKEKLATSERTAKAESQLKYKLKLRLKTVEEGLKHFSSYPIISNMSSGSPKVEKSNILGFLTTNGGLRKRSASQPRASTNGIWASRSKVADNGEKENEMQVNTDVTFNRCNGEREAAEIKTTVSVDEDSESKKADDSGSDDVVSGFLYDRLQKEVINLRRSCEVKDSSLHAKDEKIKMLIKKVDALTKAVEVEWKKMKRAAAYREKEGSSTKSDDNRKNNRSTNSSKRG</sequence>
<name>A0A8B8JN08_ABRPR</name>
<dbReference type="PANTHER" id="PTHR31246">
    <property type="entry name" value="MICROTUBULE-ASSOCIATED PROTEIN 70-2"/>
    <property type="match status" value="1"/>
</dbReference>
<keyword evidence="6" id="KW-0206">Cytoskeleton</keyword>
<gene>
    <name evidence="10" type="primary">LOC113847764</name>
</gene>
<reference evidence="10" key="2">
    <citation type="submission" date="2025-08" db="UniProtKB">
        <authorList>
            <consortium name="RefSeq"/>
        </authorList>
    </citation>
    <scope>IDENTIFICATION</scope>
    <source>
        <tissue evidence="10">Young leaves</tissue>
    </source>
</reference>
<dbReference type="PANTHER" id="PTHR31246:SF5">
    <property type="entry name" value="MICROTUBULE-ASSOCIATED PROTEIN 70-5"/>
    <property type="match status" value="1"/>
</dbReference>
<feature type="region of interest" description="Disordered" evidence="8">
    <location>
        <begin position="412"/>
        <end position="431"/>
    </location>
</feature>
<evidence type="ECO:0000313" key="9">
    <source>
        <dbReference type="Proteomes" id="UP000694853"/>
    </source>
</evidence>
<dbReference type="AlphaFoldDB" id="A0A8B8JN08"/>
<feature type="region of interest" description="Disordered" evidence="8">
    <location>
        <begin position="490"/>
        <end position="520"/>
    </location>
</feature>